<evidence type="ECO:0000256" key="1">
    <source>
        <dbReference type="ARBA" id="ARBA00004613"/>
    </source>
</evidence>
<evidence type="ECO:0000313" key="8">
    <source>
        <dbReference type="EMBL" id="KAE9612776.1"/>
    </source>
</evidence>
<accession>A0A6A4QH51</accession>
<gene>
    <name evidence="8" type="ORF">Lalb_Chr06g0176651</name>
</gene>
<comment type="caution">
    <text evidence="8">The sequence shown here is derived from an EMBL/GenBank/DDBJ whole genome shotgun (WGS) entry which is preliminary data.</text>
</comment>
<protein>
    <recommendedName>
        <fullName evidence="6">S-protein homolog</fullName>
    </recommendedName>
</protein>
<sequence>MADLVNKIVFSWFMLVTIFVTMHMMDGVESGFLPRAEIAISNKIPKLDLVFHCKDKSRDDGFHSLAPDQRYKFGFSIDVFLNHTLWFCSFQWFNEFHYFDIFSQKRDNCRTNCEWIIHRKGPCRLVSENLTDLCYPWNDQTPPLPLKPFNSLGMN</sequence>
<dbReference type="GO" id="GO:0005576">
    <property type="term" value="C:extracellular region"/>
    <property type="evidence" value="ECO:0007669"/>
    <property type="project" value="UniProtKB-SubCell"/>
</dbReference>
<evidence type="ECO:0000313" key="9">
    <source>
        <dbReference type="Proteomes" id="UP000447434"/>
    </source>
</evidence>
<feature type="transmembrane region" description="Helical" evidence="7">
    <location>
        <begin position="6"/>
        <end position="25"/>
    </location>
</feature>
<keyword evidence="3 6" id="KW-0713">Self-incompatibility</keyword>
<keyword evidence="5" id="KW-0732">Signal</keyword>
<proteinExistence type="inferred from homology"/>
<keyword evidence="7" id="KW-1133">Transmembrane helix</keyword>
<dbReference type="InterPro" id="IPR010264">
    <property type="entry name" value="Self-incomp_S1"/>
</dbReference>
<dbReference type="AlphaFoldDB" id="A0A6A4QH51"/>
<evidence type="ECO:0000256" key="5">
    <source>
        <dbReference type="ARBA" id="ARBA00022729"/>
    </source>
</evidence>
<dbReference type="PANTHER" id="PTHR31232">
    <property type="match status" value="1"/>
</dbReference>
<keyword evidence="7" id="KW-0812">Transmembrane</keyword>
<reference evidence="9" key="1">
    <citation type="journal article" date="2020" name="Nat. Commun.">
        <title>Genome sequence of the cluster root forming white lupin.</title>
        <authorList>
            <person name="Hufnagel B."/>
            <person name="Marques A."/>
            <person name="Soriano A."/>
            <person name="Marques L."/>
            <person name="Divol F."/>
            <person name="Doumas P."/>
            <person name="Sallet E."/>
            <person name="Mancinotti D."/>
            <person name="Carrere S."/>
            <person name="Marande W."/>
            <person name="Arribat S."/>
            <person name="Keller J."/>
            <person name="Huneau C."/>
            <person name="Blein T."/>
            <person name="Aime D."/>
            <person name="Laguerre M."/>
            <person name="Taylor J."/>
            <person name="Schubert V."/>
            <person name="Nelson M."/>
            <person name="Geu-Flores F."/>
            <person name="Crespi M."/>
            <person name="Gallardo-Guerrero K."/>
            <person name="Delaux P.-M."/>
            <person name="Salse J."/>
            <person name="Berges H."/>
            <person name="Guyot R."/>
            <person name="Gouzy J."/>
            <person name="Peret B."/>
        </authorList>
    </citation>
    <scope>NUCLEOTIDE SEQUENCE [LARGE SCALE GENOMIC DNA]</scope>
    <source>
        <strain evidence="9">cv. Amiga</strain>
    </source>
</reference>
<name>A0A6A4QH51_LUPAL</name>
<dbReference type="GO" id="GO:0060320">
    <property type="term" value="P:rejection of self pollen"/>
    <property type="evidence" value="ECO:0007669"/>
    <property type="project" value="UniProtKB-KW"/>
</dbReference>
<dbReference type="Proteomes" id="UP000447434">
    <property type="component" value="Chromosome 6"/>
</dbReference>
<comment type="similarity">
    <text evidence="2 6">Belongs to the plant self-incompatibility (S1) protein family.</text>
</comment>
<evidence type="ECO:0000256" key="2">
    <source>
        <dbReference type="ARBA" id="ARBA00005581"/>
    </source>
</evidence>
<dbReference type="EMBL" id="WOCE01000006">
    <property type="protein sequence ID" value="KAE9612776.1"/>
    <property type="molecule type" value="Genomic_DNA"/>
</dbReference>
<evidence type="ECO:0000256" key="3">
    <source>
        <dbReference type="ARBA" id="ARBA00022471"/>
    </source>
</evidence>
<evidence type="ECO:0000256" key="7">
    <source>
        <dbReference type="SAM" id="Phobius"/>
    </source>
</evidence>
<evidence type="ECO:0000256" key="4">
    <source>
        <dbReference type="ARBA" id="ARBA00022525"/>
    </source>
</evidence>
<keyword evidence="7" id="KW-0472">Membrane</keyword>
<evidence type="ECO:0000256" key="6">
    <source>
        <dbReference type="RuleBase" id="RU367044"/>
    </source>
</evidence>
<dbReference type="Pfam" id="PF05938">
    <property type="entry name" value="Self-incomp_S1"/>
    <property type="match status" value="1"/>
</dbReference>
<organism evidence="8 9">
    <name type="scientific">Lupinus albus</name>
    <name type="common">White lupine</name>
    <name type="synonym">Lupinus termis</name>
    <dbReference type="NCBI Taxonomy" id="3870"/>
    <lineage>
        <taxon>Eukaryota</taxon>
        <taxon>Viridiplantae</taxon>
        <taxon>Streptophyta</taxon>
        <taxon>Embryophyta</taxon>
        <taxon>Tracheophyta</taxon>
        <taxon>Spermatophyta</taxon>
        <taxon>Magnoliopsida</taxon>
        <taxon>eudicotyledons</taxon>
        <taxon>Gunneridae</taxon>
        <taxon>Pentapetalae</taxon>
        <taxon>rosids</taxon>
        <taxon>fabids</taxon>
        <taxon>Fabales</taxon>
        <taxon>Fabaceae</taxon>
        <taxon>Papilionoideae</taxon>
        <taxon>50 kb inversion clade</taxon>
        <taxon>genistoids sensu lato</taxon>
        <taxon>core genistoids</taxon>
        <taxon>Genisteae</taxon>
        <taxon>Lupinus</taxon>
    </lineage>
</organism>
<keyword evidence="9" id="KW-1185">Reference proteome</keyword>
<comment type="subcellular location">
    <subcellularLocation>
        <location evidence="1 6">Secreted</location>
    </subcellularLocation>
</comment>
<dbReference type="OrthoDB" id="1418008at2759"/>
<keyword evidence="4 6" id="KW-0964">Secreted</keyword>
<dbReference type="PANTHER" id="PTHR31232:SF43">
    <property type="entry name" value="S-PROTEIN HOMOLOG 29-RELATED"/>
    <property type="match status" value="1"/>
</dbReference>